<proteinExistence type="predicted"/>
<dbReference type="Gene3D" id="3.30.70.1280">
    <property type="entry name" value="SP0830-like domains"/>
    <property type="match status" value="1"/>
</dbReference>
<accession>A0A1D8GI44</accession>
<evidence type="ECO:0008006" key="3">
    <source>
        <dbReference type="Google" id="ProtNLM"/>
    </source>
</evidence>
<dbReference type="RefSeq" id="WP_069977429.1">
    <property type="nucleotide sequence ID" value="NZ_CP017269.1"/>
</dbReference>
<dbReference type="EMBL" id="CP017269">
    <property type="protein sequence ID" value="AOT70560.1"/>
    <property type="molecule type" value="Genomic_DNA"/>
</dbReference>
<dbReference type="KEGG" id="gfe:Gferi_13850"/>
<dbReference type="PANTHER" id="PTHR36439:SF1">
    <property type="entry name" value="DUF1697 DOMAIN-CONTAINING PROTEIN"/>
    <property type="match status" value="1"/>
</dbReference>
<dbReference type="AlphaFoldDB" id="A0A1D8GI44"/>
<dbReference type="InterPro" id="IPR012545">
    <property type="entry name" value="DUF1697"/>
</dbReference>
<dbReference type="SUPFAM" id="SSF160379">
    <property type="entry name" value="SP0830-like"/>
    <property type="match status" value="1"/>
</dbReference>
<protein>
    <recommendedName>
        <fullName evidence="3">DUF1697 domain-containing protein</fullName>
    </recommendedName>
</protein>
<dbReference type="PANTHER" id="PTHR36439">
    <property type="entry name" value="BLL4334 PROTEIN"/>
    <property type="match status" value="1"/>
</dbReference>
<evidence type="ECO:0000313" key="1">
    <source>
        <dbReference type="EMBL" id="AOT70560.1"/>
    </source>
</evidence>
<sequence>MIYVALLRGINVGGKNKIDMKLLKETFGRLGMGSVTTYINSGNVIFIDERYTKPEISFLLEKGIYEDFNIEIKVLVRSMNDFESMMGILPASWKNDGAMKGDVLFLWDELDQETVDSMLVIRHNIDTVLFAPGVIFWSVDKENVTKSGLTKIVGTALYKKMTVRNVNTTRRIYEIMQELSRSSQ</sequence>
<keyword evidence="2" id="KW-1185">Reference proteome</keyword>
<reference evidence="1 2" key="1">
    <citation type="submission" date="2016-09" db="EMBL/GenBank/DDBJ databases">
        <title>Genomic analysis reveals versatility of anaerobic energy metabolism of Geosporobacter ferrireducens IRF9 of phylum Firmicutes.</title>
        <authorList>
            <person name="Kim S.-J."/>
        </authorList>
    </citation>
    <scope>NUCLEOTIDE SEQUENCE [LARGE SCALE GENOMIC DNA]</scope>
    <source>
        <strain evidence="1 2">IRF9</strain>
    </source>
</reference>
<dbReference type="OrthoDB" id="9806494at2"/>
<dbReference type="Proteomes" id="UP000095743">
    <property type="component" value="Chromosome"/>
</dbReference>
<evidence type="ECO:0000313" key="2">
    <source>
        <dbReference type="Proteomes" id="UP000095743"/>
    </source>
</evidence>
<gene>
    <name evidence="1" type="ORF">Gferi_13850</name>
</gene>
<organism evidence="1 2">
    <name type="scientific">Geosporobacter ferrireducens</name>
    <dbReference type="NCBI Taxonomy" id="1424294"/>
    <lineage>
        <taxon>Bacteria</taxon>
        <taxon>Bacillati</taxon>
        <taxon>Bacillota</taxon>
        <taxon>Clostridia</taxon>
        <taxon>Peptostreptococcales</taxon>
        <taxon>Thermotaleaceae</taxon>
        <taxon>Geosporobacter</taxon>
    </lineage>
</organism>
<dbReference type="Gene3D" id="3.30.70.1260">
    <property type="entry name" value="bacterial protein sp0830 like"/>
    <property type="match status" value="1"/>
</dbReference>
<dbReference type="Pfam" id="PF08002">
    <property type="entry name" value="DUF1697"/>
    <property type="match status" value="1"/>
</dbReference>
<dbReference type="PIRSF" id="PIRSF008502">
    <property type="entry name" value="UCP008502"/>
    <property type="match status" value="1"/>
</dbReference>
<name>A0A1D8GI44_9FIRM</name>